<keyword evidence="2" id="KW-1185">Reference proteome</keyword>
<dbReference type="Proteomes" id="UP000569329">
    <property type="component" value="Unassembled WGS sequence"/>
</dbReference>
<comment type="caution">
    <text evidence="1">The sequence shown here is derived from an EMBL/GenBank/DDBJ whole genome shotgun (WGS) entry which is preliminary data.</text>
</comment>
<reference evidence="1 2" key="1">
    <citation type="submission" date="2020-07" db="EMBL/GenBank/DDBJ databases">
        <title>Sequencing the genomes of 1000 actinobacteria strains.</title>
        <authorList>
            <person name="Klenk H.-P."/>
        </authorList>
    </citation>
    <scope>NUCLEOTIDE SEQUENCE [LARGE SCALE GENOMIC DNA]</scope>
    <source>
        <strain evidence="1 2">DSM 45975</strain>
    </source>
</reference>
<evidence type="ECO:0000313" key="2">
    <source>
        <dbReference type="Proteomes" id="UP000569329"/>
    </source>
</evidence>
<accession>A0A839DX34</accession>
<protein>
    <submittedName>
        <fullName evidence="1">Uncharacterized protein</fullName>
    </submittedName>
</protein>
<organism evidence="1 2">
    <name type="scientific">Halosaccharopolyspora lacisalsi</name>
    <dbReference type="NCBI Taxonomy" id="1000566"/>
    <lineage>
        <taxon>Bacteria</taxon>
        <taxon>Bacillati</taxon>
        <taxon>Actinomycetota</taxon>
        <taxon>Actinomycetes</taxon>
        <taxon>Pseudonocardiales</taxon>
        <taxon>Pseudonocardiaceae</taxon>
        <taxon>Halosaccharopolyspora</taxon>
    </lineage>
</organism>
<proteinExistence type="predicted"/>
<name>A0A839DX34_9PSEU</name>
<evidence type="ECO:0000313" key="1">
    <source>
        <dbReference type="EMBL" id="MBA8824007.1"/>
    </source>
</evidence>
<sequence length="35" mass="3741">MAVRPAENVLILHMLAAVEDVLAEYHAALLGGDHT</sequence>
<dbReference type="EMBL" id="JACGWZ010000001">
    <property type="protein sequence ID" value="MBA8824007.1"/>
    <property type="molecule type" value="Genomic_DNA"/>
</dbReference>
<dbReference type="AlphaFoldDB" id="A0A839DX34"/>
<gene>
    <name evidence="1" type="ORF">FHX42_001336</name>
</gene>